<gene>
    <name evidence="2" type="ORF">D3P05_04210</name>
</gene>
<feature type="transmembrane region" description="Helical" evidence="1">
    <location>
        <begin position="209"/>
        <end position="231"/>
    </location>
</feature>
<feature type="transmembrane region" description="Helical" evidence="1">
    <location>
        <begin position="394"/>
        <end position="412"/>
    </location>
</feature>
<feature type="transmembrane region" description="Helical" evidence="1">
    <location>
        <begin position="317"/>
        <end position="346"/>
    </location>
</feature>
<dbReference type="RefSeq" id="WP_119896937.1">
    <property type="nucleotide sequence ID" value="NZ_QNRC01000010.1"/>
</dbReference>
<feature type="transmembrane region" description="Helical" evidence="1">
    <location>
        <begin position="84"/>
        <end position="105"/>
    </location>
</feature>
<evidence type="ECO:0000313" key="3">
    <source>
        <dbReference type="Proteomes" id="UP000283587"/>
    </source>
</evidence>
<comment type="caution">
    <text evidence="2">The sequence shown here is derived from an EMBL/GenBank/DDBJ whole genome shotgun (WGS) entry which is preliminary data.</text>
</comment>
<feature type="transmembrane region" description="Helical" evidence="1">
    <location>
        <begin position="125"/>
        <end position="152"/>
    </location>
</feature>
<feature type="transmembrane region" description="Helical" evidence="1">
    <location>
        <begin position="278"/>
        <end position="297"/>
    </location>
</feature>
<accession>A0A419AAG6</accession>
<dbReference type="EMBL" id="QZEW01000013">
    <property type="protein sequence ID" value="RJL19930.1"/>
    <property type="molecule type" value="Genomic_DNA"/>
</dbReference>
<feature type="transmembrane region" description="Helical" evidence="1">
    <location>
        <begin position="58"/>
        <end position="77"/>
    </location>
</feature>
<feature type="transmembrane region" description="Helical" evidence="1">
    <location>
        <begin position="444"/>
        <end position="463"/>
    </location>
</feature>
<feature type="transmembrane region" description="Helical" evidence="1">
    <location>
        <begin position="6"/>
        <end position="25"/>
    </location>
</feature>
<feature type="transmembrane region" description="Helical" evidence="1">
    <location>
        <begin position="173"/>
        <end position="197"/>
    </location>
</feature>
<name>A0A419AAG6_9RHOB</name>
<reference evidence="3" key="1">
    <citation type="submission" date="2018-09" db="EMBL/GenBank/DDBJ databases">
        <title>Paracoccus onubensis nov. sp. a moderate halophilic bacterium isolated from Gruta de las Maravillas (Aracena, Spain).</title>
        <authorList>
            <person name="Jurado V."/>
            <person name="Gutierrez-Patricio S."/>
            <person name="Gonzalez-Pimentel J.L."/>
            <person name="Miller A.Z."/>
            <person name="Laiz L."/>
            <person name="Saiz-Jimenez C."/>
        </authorList>
    </citation>
    <scope>NUCLEOTIDE SEQUENCE [LARGE SCALE GENOMIC DNA]</scope>
    <source>
        <strain evidence="3">DSM 26381</strain>
    </source>
</reference>
<keyword evidence="3" id="KW-1185">Reference proteome</keyword>
<keyword evidence="1" id="KW-0472">Membrane</keyword>
<evidence type="ECO:0000313" key="2">
    <source>
        <dbReference type="EMBL" id="RJL19930.1"/>
    </source>
</evidence>
<protein>
    <submittedName>
        <fullName evidence="2">Uncharacterized protein</fullName>
    </submittedName>
</protein>
<organism evidence="2 3">
    <name type="scientific">Paracoccus siganidrum</name>
    <dbReference type="NCBI Taxonomy" id="1276757"/>
    <lineage>
        <taxon>Bacteria</taxon>
        <taxon>Pseudomonadati</taxon>
        <taxon>Pseudomonadota</taxon>
        <taxon>Alphaproteobacteria</taxon>
        <taxon>Rhodobacterales</taxon>
        <taxon>Paracoccaceae</taxon>
        <taxon>Paracoccus</taxon>
    </lineage>
</organism>
<feature type="transmembrane region" description="Helical" evidence="1">
    <location>
        <begin position="32"/>
        <end position="52"/>
    </location>
</feature>
<dbReference type="OrthoDB" id="7832851at2"/>
<feature type="transmembrane region" description="Helical" evidence="1">
    <location>
        <begin position="252"/>
        <end position="272"/>
    </location>
</feature>
<proteinExistence type="predicted"/>
<keyword evidence="1" id="KW-1133">Transmembrane helix</keyword>
<feature type="transmembrane region" description="Helical" evidence="1">
    <location>
        <begin position="358"/>
        <end position="382"/>
    </location>
</feature>
<dbReference type="Proteomes" id="UP000283587">
    <property type="component" value="Unassembled WGS sequence"/>
</dbReference>
<keyword evidence="1" id="KW-0812">Transmembrane</keyword>
<evidence type="ECO:0000256" key="1">
    <source>
        <dbReference type="SAM" id="Phobius"/>
    </source>
</evidence>
<dbReference type="AlphaFoldDB" id="A0A419AAG6"/>
<sequence>MLPVPRSAQIGGFLIAATMVATVPVEYGAGPVMGALSGGLAVAAMLLFALGAPMSRKAFVLIGLGLVLAAALLRADWLAGTMRAIGSGSFIVALFTALAAIRYVAAGSPQMIECGRFLARQPPGLRYLALTVGGHLFGLILLYGSISLLGTLAAESAAREPDAEIRRHRLRRMLVAIQRGFAATLCWSPLAFSMAISTTLVEGASWRGVVLPCLASAALMLLAGWGMDTAFKPKLARSPAPRPVETGRWLTHLRPLLILLAVVIASVSALHLLTGVEIVGAVMTVVPLTALAWLGLFPPPGKGRLRTRLGLFASRELAGYGGEIVLLFMAAFIGSMGAFLLVPVMAEHGPDLTRIPPALLLAALVWLIPLTGQFGMNPILSVTLLVPLLPTPEALGVSPAAMVVAITGGWALSGNTSPFTASVLIVGRLGGIAARDVGLFWNGAYLMVSGALLTGWVLAVTALI</sequence>